<dbReference type="GO" id="GO:0004419">
    <property type="term" value="F:hydroxymethylglutaryl-CoA lyase activity"/>
    <property type="evidence" value="ECO:0007669"/>
    <property type="project" value="UniProtKB-EC"/>
</dbReference>
<evidence type="ECO:0000256" key="7">
    <source>
        <dbReference type="SAM" id="MobiDB-lite"/>
    </source>
</evidence>
<dbReference type="PANTHER" id="PTHR42738:SF17">
    <property type="entry name" value="HYDROXYMETHYLGLUTARYL-COA LYASE"/>
    <property type="match status" value="1"/>
</dbReference>
<dbReference type="GO" id="GO:0046951">
    <property type="term" value="P:ketone body biosynthetic process"/>
    <property type="evidence" value="ECO:0007669"/>
    <property type="project" value="TreeGrafter"/>
</dbReference>
<dbReference type="Pfam" id="PF00682">
    <property type="entry name" value="HMGL-like"/>
    <property type="match status" value="1"/>
</dbReference>
<protein>
    <recommendedName>
        <fullName evidence="3">hydroxymethylglutaryl-CoA lyase</fullName>
        <ecNumber evidence="3">4.1.3.4</ecNumber>
    </recommendedName>
</protein>
<dbReference type="PANTHER" id="PTHR42738">
    <property type="entry name" value="HYDROXYMETHYLGLUTARYL-COA LYASE"/>
    <property type="match status" value="1"/>
</dbReference>
<dbReference type="UniPathway" id="UPA00896">
    <property type="reaction ID" value="UER00863"/>
</dbReference>
<feature type="region of interest" description="Disordered" evidence="7">
    <location>
        <begin position="1"/>
        <end position="27"/>
    </location>
</feature>
<feature type="domain" description="Pyruvate carboxyltransferase" evidence="8">
    <location>
        <begin position="1"/>
        <end position="178"/>
    </location>
</feature>
<keyword evidence="4" id="KW-0479">Metal-binding</keyword>
<dbReference type="RefSeq" id="XP_033424974.1">
    <property type="nucleotide sequence ID" value="XM_033571659.1"/>
</dbReference>
<dbReference type="SUPFAM" id="SSF51569">
    <property type="entry name" value="Aldolase"/>
    <property type="match status" value="1"/>
</dbReference>
<organism evidence="9 10">
    <name type="scientific">Aspergillus tanneri</name>
    <dbReference type="NCBI Taxonomy" id="1220188"/>
    <lineage>
        <taxon>Eukaryota</taxon>
        <taxon>Fungi</taxon>
        <taxon>Dikarya</taxon>
        <taxon>Ascomycota</taxon>
        <taxon>Pezizomycotina</taxon>
        <taxon>Eurotiomycetes</taxon>
        <taxon>Eurotiomycetidae</taxon>
        <taxon>Eurotiales</taxon>
        <taxon>Aspergillaceae</taxon>
        <taxon>Aspergillus</taxon>
        <taxon>Aspergillus subgen. Circumdati</taxon>
    </lineage>
</organism>
<dbReference type="Proteomes" id="UP000324241">
    <property type="component" value="Unassembled WGS sequence"/>
</dbReference>
<evidence type="ECO:0000256" key="3">
    <source>
        <dbReference type="ARBA" id="ARBA00012910"/>
    </source>
</evidence>
<dbReference type="EC" id="4.1.3.4" evidence="3"/>
<comment type="caution">
    <text evidence="9">The sequence shown here is derived from an EMBL/GenBank/DDBJ whole genome shotgun (WGS) entry which is preliminary data.</text>
</comment>
<evidence type="ECO:0000313" key="10">
    <source>
        <dbReference type="Proteomes" id="UP000324241"/>
    </source>
</evidence>
<comment type="pathway">
    <text evidence="1">Metabolic intermediate metabolism; (S)-3-hydroxy-3-methylglutaryl-CoA degradation; acetoacetate from (S)-3-hydroxy-3-methylglutaryl-CoA: step 1/1.</text>
</comment>
<name>A0A5M9MKV4_9EURO</name>
<dbReference type="InterPro" id="IPR000891">
    <property type="entry name" value="PYR_CT"/>
</dbReference>
<dbReference type="EMBL" id="QUQM01000007">
    <property type="protein sequence ID" value="KAA8645613.1"/>
    <property type="molecule type" value="Genomic_DNA"/>
</dbReference>
<dbReference type="AlphaFoldDB" id="A0A5M9MKV4"/>
<dbReference type="GeneID" id="54329734"/>
<evidence type="ECO:0000313" key="9">
    <source>
        <dbReference type="EMBL" id="KAA8645613.1"/>
    </source>
</evidence>
<dbReference type="OrthoDB" id="10253869at2759"/>
<evidence type="ECO:0000259" key="8">
    <source>
        <dbReference type="PROSITE" id="PS50991"/>
    </source>
</evidence>
<comment type="similarity">
    <text evidence="2">Belongs to the HMG-CoA lyase family.</text>
</comment>
<reference evidence="9 10" key="1">
    <citation type="submission" date="2019-08" db="EMBL/GenBank/DDBJ databases">
        <title>The genome sequence of a newly discovered highly antifungal drug resistant Aspergillus species, Aspergillus tanneri NIH 1004.</title>
        <authorList>
            <person name="Mounaud S."/>
            <person name="Singh I."/>
            <person name="Joardar V."/>
            <person name="Pakala S."/>
            <person name="Pakala S."/>
            <person name="Venepally P."/>
            <person name="Chung J.K."/>
            <person name="Losada L."/>
            <person name="Nierman W.C."/>
        </authorList>
    </citation>
    <scope>NUCLEOTIDE SEQUENCE [LARGE SCALE GENOMIC DNA]</scope>
    <source>
        <strain evidence="9 10">NIH1004</strain>
    </source>
</reference>
<keyword evidence="5" id="KW-0456">Lyase</keyword>
<sequence>MSEADLSQILGGTGSRESPGRGLPGATAWGRRVRDRSLSSPLYRHRYVSCTFADPFDGPTSPSAELRMLSELRATRCYEAVSVITLGVNCPETVQSLIVYLLENHILLDRLAGHFHDTYGRAVANLWEAYRCALRVFDSSVAGLGGGPFAPRDEGNVATEDQVYLFYREGIDTGIEIF</sequence>
<evidence type="ECO:0000256" key="5">
    <source>
        <dbReference type="ARBA" id="ARBA00023239"/>
    </source>
</evidence>
<evidence type="ECO:0000256" key="1">
    <source>
        <dbReference type="ARBA" id="ARBA00005143"/>
    </source>
</evidence>
<proteinExistence type="inferred from homology"/>
<evidence type="ECO:0000256" key="2">
    <source>
        <dbReference type="ARBA" id="ARBA00009405"/>
    </source>
</evidence>
<dbReference type="PROSITE" id="PS50991">
    <property type="entry name" value="PYR_CT"/>
    <property type="match status" value="1"/>
</dbReference>
<dbReference type="InterPro" id="IPR013785">
    <property type="entry name" value="Aldolase_TIM"/>
</dbReference>
<evidence type="ECO:0000256" key="6">
    <source>
        <dbReference type="ARBA" id="ARBA00049877"/>
    </source>
</evidence>
<comment type="catalytic activity">
    <reaction evidence="6">
        <text>(3S)-3-hydroxy-3-methylglutaryl-CoA = acetoacetate + acetyl-CoA</text>
        <dbReference type="Rhea" id="RHEA:24404"/>
        <dbReference type="ChEBI" id="CHEBI:13705"/>
        <dbReference type="ChEBI" id="CHEBI:43074"/>
        <dbReference type="ChEBI" id="CHEBI:57288"/>
        <dbReference type="EC" id="4.1.3.4"/>
    </reaction>
</comment>
<dbReference type="Gene3D" id="3.20.20.70">
    <property type="entry name" value="Aldolase class I"/>
    <property type="match status" value="1"/>
</dbReference>
<dbReference type="VEuPathDB" id="FungiDB:EYZ11_003467"/>
<gene>
    <name evidence="9" type="ORF">ATNIH1004_007032</name>
</gene>
<accession>A0A5M9MKV4</accession>
<dbReference type="GO" id="GO:0006552">
    <property type="term" value="P:L-leucine catabolic process"/>
    <property type="evidence" value="ECO:0007669"/>
    <property type="project" value="TreeGrafter"/>
</dbReference>
<dbReference type="GO" id="GO:0046872">
    <property type="term" value="F:metal ion binding"/>
    <property type="evidence" value="ECO:0007669"/>
    <property type="project" value="UniProtKB-KW"/>
</dbReference>
<evidence type="ECO:0000256" key="4">
    <source>
        <dbReference type="ARBA" id="ARBA00022723"/>
    </source>
</evidence>
<dbReference type="InterPro" id="IPR043594">
    <property type="entry name" value="HMGL"/>
</dbReference>